<dbReference type="InterPro" id="IPR025736">
    <property type="entry name" value="PucR_C-HTH_dom"/>
</dbReference>
<dbReference type="RefSeq" id="WP_184393698.1">
    <property type="nucleotide sequence ID" value="NZ_JACHDB010000001.1"/>
</dbReference>
<keyword evidence="4" id="KW-1185">Reference proteome</keyword>
<feature type="domain" description="RsbT co-antagonist protein RsbRD N-terminal" evidence="2">
    <location>
        <begin position="20"/>
        <end position="155"/>
    </location>
</feature>
<dbReference type="InterPro" id="IPR051448">
    <property type="entry name" value="CdaR-like_regulators"/>
</dbReference>
<feature type="domain" description="PucR C-terminal helix-turn-helix" evidence="1">
    <location>
        <begin position="350"/>
        <end position="406"/>
    </location>
</feature>
<dbReference type="Proteomes" id="UP000572635">
    <property type="component" value="Unassembled WGS sequence"/>
</dbReference>
<dbReference type="Gene3D" id="1.10.10.2840">
    <property type="entry name" value="PucR C-terminal helix-turn-helix domain"/>
    <property type="match status" value="1"/>
</dbReference>
<gene>
    <name evidence="3" type="ORF">HDA36_003793</name>
</gene>
<evidence type="ECO:0000313" key="4">
    <source>
        <dbReference type="Proteomes" id="UP000572635"/>
    </source>
</evidence>
<dbReference type="PANTHER" id="PTHR33744">
    <property type="entry name" value="CARBOHYDRATE DIACID REGULATOR"/>
    <property type="match status" value="1"/>
</dbReference>
<evidence type="ECO:0000259" key="1">
    <source>
        <dbReference type="Pfam" id="PF13556"/>
    </source>
</evidence>
<dbReference type="Pfam" id="PF13556">
    <property type="entry name" value="HTH_30"/>
    <property type="match status" value="1"/>
</dbReference>
<dbReference type="InterPro" id="IPR025751">
    <property type="entry name" value="RsbRD_N_dom"/>
</dbReference>
<sequence>MDDPERLRGIVESLQTRVPPLARLIVERYAAESPLYTGDPAMLDHLHLVAAGTIRAMLRSALRAVLEPEGPDPELLRLVSERAADRADEGVPLAEYLRAWQLSLTVFGDEVTAALGDRPDLLREVLRRIRSVHFAGERAAAEAFERRYREMLDDADAEPSRVVAALAEGRVAAAAGLARRPLPERPLVLVAGVAGDAVPGGAAAGDPAADRLAERRAVRRMRARIEQALPGTWLMDLCAGGGTVLAERPEGPAAGPGRAAAERLDRLAADLGTALRAEAVLAVEEAADPGDVARAVRTAREVLRIARARGSGGRAVRAADVALELHLARESDGSALLRAELAPLLDRPELAGTVRAYLECDMDRRVAARMLGVHPNTVDNRLARARELTGADPATSRGLLTLAAVLWNGMPGNTVPGK</sequence>
<comment type="caution">
    <text evidence="3">The sequence shown here is derived from an EMBL/GenBank/DDBJ whole genome shotgun (WGS) entry which is preliminary data.</text>
</comment>
<accession>A0A7W8QPD7</accession>
<evidence type="ECO:0008006" key="5">
    <source>
        <dbReference type="Google" id="ProtNLM"/>
    </source>
</evidence>
<proteinExistence type="predicted"/>
<protein>
    <recommendedName>
        <fullName evidence="5">PucR family transcriptional regulator</fullName>
    </recommendedName>
</protein>
<reference evidence="3 4" key="1">
    <citation type="submission" date="2020-08" db="EMBL/GenBank/DDBJ databases">
        <title>Sequencing the genomes of 1000 actinobacteria strains.</title>
        <authorList>
            <person name="Klenk H.-P."/>
        </authorList>
    </citation>
    <scope>NUCLEOTIDE SEQUENCE [LARGE SCALE GENOMIC DNA]</scope>
    <source>
        <strain evidence="3 4">DSM 44551</strain>
    </source>
</reference>
<dbReference type="PANTHER" id="PTHR33744:SF7">
    <property type="entry name" value="PUCR FAMILY TRANSCRIPTIONAL REGULATOR"/>
    <property type="match status" value="1"/>
</dbReference>
<evidence type="ECO:0000313" key="3">
    <source>
        <dbReference type="EMBL" id="MBB5433709.1"/>
    </source>
</evidence>
<evidence type="ECO:0000259" key="2">
    <source>
        <dbReference type="Pfam" id="PF14361"/>
    </source>
</evidence>
<name>A0A7W8QPD7_9ACTN</name>
<organism evidence="3 4">
    <name type="scientific">Nocardiopsis composta</name>
    <dbReference type="NCBI Taxonomy" id="157465"/>
    <lineage>
        <taxon>Bacteria</taxon>
        <taxon>Bacillati</taxon>
        <taxon>Actinomycetota</taxon>
        <taxon>Actinomycetes</taxon>
        <taxon>Streptosporangiales</taxon>
        <taxon>Nocardiopsidaceae</taxon>
        <taxon>Nocardiopsis</taxon>
    </lineage>
</organism>
<dbReference type="InterPro" id="IPR042070">
    <property type="entry name" value="PucR_C-HTH_sf"/>
</dbReference>
<dbReference type="Pfam" id="PF14361">
    <property type="entry name" value="RsbRD_N"/>
    <property type="match status" value="1"/>
</dbReference>
<dbReference type="AlphaFoldDB" id="A0A7W8QPD7"/>
<dbReference type="EMBL" id="JACHDB010000001">
    <property type="protein sequence ID" value="MBB5433709.1"/>
    <property type="molecule type" value="Genomic_DNA"/>
</dbReference>